<dbReference type="SUPFAM" id="SSF103501">
    <property type="entry name" value="Respiratory nitrate reductase 1 gamma chain"/>
    <property type="match status" value="1"/>
</dbReference>
<dbReference type="KEGG" id="dbr:Deba_2983"/>
<evidence type="ECO:0000313" key="6">
    <source>
        <dbReference type="Proteomes" id="UP000009047"/>
    </source>
</evidence>
<feature type="transmembrane region" description="Helical" evidence="2">
    <location>
        <begin position="482"/>
        <end position="503"/>
    </location>
</feature>
<sequence length="576" mass="62059">MKKLAVFILLSALLAAWPTCAKAGWLIEQGPLHASAHGQLSCQDCHQNVADSQRHPDLIRLNQIPDQTARAQMCAQCHDDAQTIAQSGRHGGREITSPAQAANCLACHRPHHQPPAAARPKAFNPARPMIGQCGACHRQRAKLPGPAAADAKCAACHLQDASRPAASRQNLQAMCLSCHDRHQGQTIDAVRVDVADLARSPHADLSCLDCHRLAAQYPHDGQKAVDCRQCHQPHRESQIHDAHAGVSCQACHLAAAIPTRQGGQVLWRLQRPEIGPTKAHQLRAQSDQDSCRRCHAPGNQVGAAATVLPAKSALCIPCHAATLTVGDWPSGLALAALIAGLLLRISLWLAAPAKAAPLHALGKRPTAPLGRRWWAGLKALALDGLLQRRLWRAAKGRWLIHGLIFFPLLGRMIWGLAALAASRWLADWPLTWRLLDKNDPLTAFVFDLGGALLVCGVLLAVGRRLRARGPRLPGLPRPDYPALILLGLAIVSGFWLEGARMAMTGAQQPLAFVGAALAAGMAGWDDLPRLYGWFWQAHAIIWCAFVAYLPFGRMLHMIITPAVLAVNAAANAGHDQ</sequence>
<dbReference type="eggNOG" id="COG3005">
    <property type="taxonomic scope" value="Bacteria"/>
</dbReference>
<dbReference type="EMBL" id="CP002085">
    <property type="protein sequence ID" value="ADK86336.1"/>
    <property type="molecule type" value="Genomic_DNA"/>
</dbReference>
<dbReference type="OrthoDB" id="5421177at2"/>
<reference evidence="5 6" key="1">
    <citation type="journal article" date="2010" name="Stand. Genomic Sci.">
        <title>Complete genome sequence of Desulfarculus baarsii type strain (2st14).</title>
        <authorList>
            <person name="Sun H."/>
            <person name="Spring S."/>
            <person name="Lapidus A."/>
            <person name="Davenport K."/>
            <person name="Del Rio T.G."/>
            <person name="Tice H."/>
            <person name="Nolan M."/>
            <person name="Copeland A."/>
            <person name="Cheng J.F."/>
            <person name="Lucas S."/>
            <person name="Tapia R."/>
            <person name="Goodwin L."/>
            <person name="Pitluck S."/>
            <person name="Ivanova N."/>
            <person name="Pagani I."/>
            <person name="Mavromatis K."/>
            <person name="Ovchinnikova G."/>
            <person name="Pati A."/>
            <person name="Chen A."/>
            <person name="Palaniappan K."/>
            <person name="Hauser L."/>
            <person name="Chang Y.J."/>
            <person name="Jeffries C.D."/>
            <person name="Detter J.C."/>
            <person name="Han C."/>
            <person name="Rohde M."/>
            <person name="Brambilla E."/>
            <person name="Goker M."/>
            <person name="Woyke T."/>
            <person name="Bristow J."/>
            <person name="Eisen J.A."/>
            <person name="Markowitz V."/>
            <person name="Hugenholtz P."/>
            <person name="Kyrpides N.C."/>
            <person name="Klenk H.P."/>
            <person name="Land M."/>
        </authorList>
    </citation>
    <scope>NUCLEOTIDE SEQUENCE [LARGE SCALE GENOMIC DNA]</scope>
    <source>
        <strain evidence="6">ATCC 33931 / DSM 2075 / LMG 7858 / VKM B-1802 / 2st14</strain>
    </source>
</reference>
<organism evidence="5 6">
    <name type="scientific">Desulfarculus baarsii (strain ATCC 33931 / DSM 2075 / LMG 7858 / VKM B-1802 / 2st14)</name>
    <dbReference type="NCBI Taxonomy" id="644282"/>
    <lineage>
        <taxon>Bacteria</taxon>
        <taxon>Pseudomonadati</taxon>
        <taxon>Thermodesulfobacteriota</taxon>
        <taxon>Desulfarculia</taxon>
        <taxon>Desulfarculales</taxon>
        <taxon>Desulfarculaceae</taxon>
        <taxon>Desulfarculus</taxon>
    </lineage>
</organism>
<dbReference type="Gene3D" id="3.90.10.10">
    <property type="entry name" value="Cytochrome C3"/>
    <property type="match status" value="2"/>
</dbReference>
<keyword evidence="2" id="KW-1133">Transmembrane helix</keyword>
<keyword evidence="1 3" id="KW-0732">Signal</keyword>
<dbReference type="Pfam" id="PF14522">
    <property type="entry name" value="Cytochrome_C7"/>
    <property type="match status" value="1"/>
</dbReference>
<evidence type="ECO:0000256" key="2">
    <source>
        <dbReference type="SAM" id="Phobius"/>
    </source>
</evidence>
<dbReference type="AlphaFoldDB" id="E1QKX7"/>
<feature type="signal peptide" evidence="3">
    <location>
        <begin position="1"/>
        <end position="23"/>
    </location>
</feature>
<dbReference type="Proteomes" id="UP000009047">
    <property type="component" value="Chromosome"/>
</dbReference>
<feature type="transmembrane region" description="Helical" evidence="2">
    <location>
        <begin position="441"/>
        <end position="461"/>
    </location>
</feature>
<dbReference type="PANTHER" id="PTHR35038:SF8">
    <property type="entry name" value="C-TYPE POLYHEME CYTOCHROME OMCC"/>
    <property type="match status" value="1"/>
</dbReference>
<proteinExistence type="predicted"/>
<feature type="domain" description="Cytochrome c7-like" evidence="4">
    <location>
        <begin position="35"/>
        <end position="109"/>
    </location>
</feature>
<dbReference type="HOGENOM" id="CLU_473067_0_0_7"/>
<evidence type="ECO:0000256" key="3">
    <source>
        <dbReference type="SAM" id="SignalP"/>
    </source>
</evidence>
<keyword evidence="2" id="KW-0472">Membrane</keyword>
<dbReference type="STRING" id="644282.Deba_2983"/>
<gene>
    <name evidence="5" type="ordered locus">Deba_2983</name>
</gene>
<name>E1QKX7_DESB2</name>
<feature type="chain" id="PRO_5003150435" description="Cytochrome c7-like domain-containing protein" evidence="3">
    <location>
        <begin position="24"/>
        <end position="576"/>
    </location>
</feature>
<dbReference type="Gene3D" id="1.20.950.20">
    <property type="entry name" value="Transmembrane di-heme cytochromes, Chain C"/>
    <property type="match status" value="1"/>
</dbReference>
<keyword evidence="6" id="KW-1185">Reference proteome</keyword>
<dbReference type="Gene3D" id="1.10.1130.10">
    <property type="entry name" value="Flavocytochrome C3, Chain A"/>
    <property type="match status" value="1"/>
</dbReference>
<evidence type="ECO:0000256" key="1">
    <source>
        <dbReference type="ARBA" id="ARBA00022729"/>
    </source>
</evidence>
<dbReference type="InterPro" id="IPR029467">
    <property type="entry name" value="Cyt_c7-like"/>
</dbReference>
<feature type="transmembrane region" description="Helical" evidence="2">
    <location>
        <begin position="328"/>
        <end position="351"/>
    </location>
</feature>
<protein>
    <recommendedName>
        <fullName evidence="4">Cytochrome c7-like domain-containing protein</fullName>
    </recommendedName>
</protein>
<dbReference type="PANTHER" id="PTHR35038">
    <property type="entry name" value="DISSIMILATORY SULFITE REDUCTASE SIRA"/>
    <property type="match status" value="1"/>
</dbReference>
<dbReference type="InterPro" id="IPR036280">
    <property type="entry name" value="Multihaem_cyt_sf"/>
</dbReference>
<feature type="transmembrane region" description="Helical" evidence="2">
    <location>
        <begin position="398"/>
        <end position="421"/>
    </location>
</feature>
<evidence type="ECO:0000259" key="4">
    <source>
        <dbReference type="Pfam" id="PF14522"/>
    </source>
</evidence>
<evidence type="ECO:0000313" key="5">
    <source>
        <dbReference type="EMBL" id="ADK86336.1"/>
    </source>
</evidence>
<dbReference type="SUPFAM" id="SSF48695">
    <property type="entry name" value="Multiheme cytochromes"/>
    <property type="match status" value="1"/>
</dbReference>
<dbReference type="eggNOG" id="COG2181">
    <property type="taxonomic scope" value="Bacteria"/>
</dbReference>
<dbReference type="InterPro" id="IPR051829">
    <property type="entry name" value="Multiheme_Cytochr_ET"/>
</dbReference>
<accession>E1QKX7</accession>
<feature type="transmembrane region" description="Helical" evidence="2">
    <location>
        <begin position="533"/>
        <end position="551"/>
    </location>
</feature>
<keyword evidence="2" id="KW-0812">Transmembrane</keyword>
<dbReference type="InterPro" id="IPR036197">
    <property type="entry name" value="NarG-like_sf"/>
</dbReference>
<dbReference type="RefSeq" id="WP_013259773.1">
    <property type="nucleotide sequence ID" value="NC_014365.1"/>
</dbReference>